<accession>A0A918WG29</accession>
<feature type="transmembrane region" description="Helical" evidence="1">
    <location>
        <begin position="100"/>
        <end position="117"/>
    </location>
</feature>
<gene>
    <name evidence="2" type="ORF">GCM10007100_06850</name>
</gene>
<feature type="transmembrane region" description="Helical" evidence="1">
    <location>
        <begin position="38"/>
        <end position="57"/>
    </location>
</feature>
<comment type="caution">
    <text evidence="2">The sequence shown here is derived from an EMBL/GenBank/DDBJ whole genome shotgun (WGS) entry which is preliminary data.</text>
</comment>
<feature type="transmembrane region" description="Helical" evidence="1">
    <location>
        <begin position="69"/>
        <end position="88"/>
    </location>
</feature>
<evidence type="ECO:0000256" key="1">
    <source>
        <dbReference type="SAM" id="Phobius"/>
    </source>
</evidence>
<reference evidence="2" key="1">
    <citation type="journal article" date="2014" name="Int. J. Syst. Evol. Microbiol.">
        <title>Complete genome sequence of Corynebacterium casei LMG S-19264T (=DSM 44701T), isolated from a smear-ripened cheese.</title>
        <authorList>
            <consortium name="US DOE Joint Genome Institute (JGI-PGF)"/>
            <person name="Walter F."/>
            <person name="Albersmeier A."/>
            <person name="Kalinowski J."/>
            <person name="Ruckert C."/>
        </authorList>
    </citation>
    <scope>NUCLEOTIDE SEQUENCE</scope>
    <source>
        <strain evidence="2">KCTC 12988</strain>
    </source>
</reference>
<protein>
    <submittedName>
        <fullName evidence="2">Uncharacterized protein</fullName>
    </submittedName>
</protein>
<keyword evidence="3" id="KW-1185">Reference proteome</keyword>
<dbReference type="RefSeq" id="WP_189567360.1">
    <property type="nucleotide sequence ID" value="NZ_BMXI01000002.1"/>
</dbReference>
<reference evidence="2" key="2">
    <citation type="submission" date="2020-09" db="EMBL/GenBank/DDBJ databases">
        <authorList>
            <person name="Sun Q."/>
            <person name="Kim S."/>
        </authorList>
    </citation>
    <scope>NUCLEOTIDE SEQUENCE</scope>
    <source>
        <strain evidence="2">KCTC 12988</strain>
    </source>
</reference>
<name>A0A918WG29_9BACT</name>
<dbReference type="Proteomes" id="UP000644507">
    <property type="component" value="Unassembled WGS sequence"/>
</dbReference>
<evidence type="ECO:0000313" key="2">
    <source>
        <dbReference type="EMBL" id="GHC44222.1"/>
    </source>
</evidence>
<sequence length="118" mass="13516">MDISSYVYGLFNIMEGIAWIWVAYFLISRRSQFDRKKVFWVFLSAPAFCAFAISDFIEAPQFGEKLPDWLWALKLVSGFIVFLSRVCYLGSKRKAEALKTALLGLILLGIALCLIFLF</sequence>
<keyword evidence="1" id="KW-0812">Transmembrane</keyword>
<organism evidence="2 3">
    <name type="scientific">Roseibacillus persicicus</name>
    <dbReference type="NCBI Taxonomy" id="454148"/>
    <lineage>
        <taxon>Bacteria</taxon>
        <taxon>Pseudomonadati</taxon>
        <taxon>Verrucomicrobiota</taxon>
        <taxon>Verrucomicrobiia</taxon>
        <taxon>Verrucomicrobiales</taxon>
        <taxon>Verrucomicrobiaceae</taxon>
        <taxon>Roseibacillus</taxon>
    </lineage>
</organism>
<dbReference type="EMBL" id="BMXI01000002">
    <property type="protein sequence ID" value="GHC44222.1"/>
    <property type="molecule type" value="Genomic_DNA"/>
</dbReference>
<feature type="transmembrane region" description="Helical" evidence="1">
    <location>
        <begin position="6"/>
        <end position="26"/>
    </location>
</feature>
<proteinExistence type="predicted"/>
<keyword evidence="1" id="KW-1133">Transmembrane helix</keyword>
<dbReference type="AlphaFoldDB" id="A0A918WG29"/>
<keyword evidence="1" id="KW-0472">Membrane</keyword>
<evidence type="ECO:0000313" key="3">
    <source>
        <dbReference type="Proteomes" id="UP000644507"/>
    </source>
</evidence>